<accession>A0ACC1N9T5</accession>
<reference evidence="1" key="1">
    <citation type="submission" date="2022-10" db="EMBL/GenBank/DDBJ databases">
        <title>Genome Sequence of Xylaria curta.</title>
        <authorList>
            <person name="Buettner E."/>
        </authorList>
    </citation>
    <scope>NUCLEOTIDE SEQUENCE</scope>
    <source>
        <strain evidence="1">Babe10</strain>
    </source>
</reference>
<dbReference type="Proteomes" id="UP001143856">
    <property type="component" value="Unassembled WGS sequence"/>
</dbReference>
<comment type="caution">
    <text evidence="1">The sequence shown here is derived from an EMBL/GenBank/DDBJ whole genome shotgun (WGS) entry which is preliminary data.</text>
</comment>
<sequence>MKFQEKSSLQATYLLFTAIENEGAVSIQIKMNAVNAKSFLKEVERVQLQLRSLTSPTDGPALTPPSKPSPDPHKGDKETVQSPGSS</sequence>
<proteinExistence type="predicted"/>
<name>A0ACC1N9T5_9PEZI</name>
<protein>
    <submittedName>
        <fullName evidence="1">Uncharacterized protein</fullName>
    </submittedName>
</protein>
<keyword evidence="2" id="KW-1185">Reference proteome</keyword>
<gene>
    <name evidence="1" type="ORF">NUW58_g8297</name>
</gene>
<evidence type="ECO:0000313" key="2">
    <source>
        <dbReference type="Proteomes" id="UP001143856"/>
    </source>
</evidence>
<organism evidence="1 2">
    <name type="scientific">Xylaria curta</name>
    <dbReference type="NCBI Taxonomy" id="42375"/>
    <lineage>
        <taxon>Eukaryota</taxon>
        <taxon>Fungi</taxon>
        <taxon>Dikarya</taxon>
        <taxon>Ascomycota</taxon>
        <taxon>Pezizomycotina</taxon>
        <taxon>Sordariomycetes</taxon>
        <taxon>Xylariomycetidae</taxon>
        <taxon>Xylariales</taxon>
        <taxon>Xylariaceae</taxon>
        <taxon>Xylaria</taxon>
    </lineage>
</organism>
<evidence type="ECO:0000313" key="1">
    <source>
        <dbReference type="EMBL" id="KAJ2975647.1"/>
    </source>
</evidence>
<dbReference type="EMBL" id="JAPDGR010002465">
    <property type="protein sequence ID" value="KAJ2975647.1"/>
    <property type="molecule type" value="Genomic_DNA"/>
</dbReference>